<comment type="caution">
    <text evidence="25">The sequence shown here is derived from an EMBL/GenBank/DDBJ whole genome shotgun (WGS) entry which is preliminary data.</text>
</comment>
<evidence type="ECO:0000256" key="3">
    <source>
        <dbReference type="ARBA" id="ARBA00005119"/>
    </source>
</evidence>
<evidence type="ECO:0000256" key="8">
    <source>
        <dbReference type="ARBA" id="ARBA00022475"/>
    </source>
</evidence>
<sequence length="273" mass="29345">MLRTRIITALVLLPAAFFLLFGMSAMAFGYVAAGLVMVGCWEFRQLAGLGNGPATWVMLLIQAALLYALARYWSSWTADPMAVFLMACLAWGVMFVQIWSWTPDRRVDASWRARGFLTAIGVMTLGWMSLAWLRMEPNGEWWVLLLLLTIWAADVGAYFSGRAIGGAKLAPRISPGKTRAGLYGGLLTAAVVAPLAAWLIPALPFAPLALVPLALVTALVSVGGDLFISLHKRTVGLKDTGRIFPGHGGVLDRLDSLLAGAPFFVLGKLLAGL</sequence>
<evidence type="ECO:0000256" key="14">
    <source>
        <dbReference type="ARBA" id="ARBA00023098"/>
    </source>
</evidence>
<protein>
    <recommendedName>
        <fullName evidence="7">Phosphatidate cytidylyltransferase</fullName>
        <ecNumber evidence="6">2.7.7.41</ecNumber>
    </recommendedName>
    <alternativeName>
        <fullName evidence="20">CDP-DAG synthase</fullName>
    </alternativeName>
    <alternativeName>
        <fullName evidence="22">CDP-DG synthase</fullName>
    </alternativeName>
    <alternativeName>
        <fullName evidence="18">CDP-diacylglycerol synthase</fullName>
    </alternativeName>
    <alternativeName>
        <fullName evidence="21">CDP-diglyceride pyrophosphorylase</fullName>
    </alternativeName>
    <alternativeName>
        <fullName evidence="23">CDP-diglyceride synthase</fullName>
    </alternativeName>
    <alternativeName>
        <fullName evidence="19">CTP:phosphatidate cytidylyltransferase</fullName>
    </alternativeName>
</protein>
<organism evidence="25 26">
    <name type="scientific">Marinihelvus fidelis</name>
    <dbReference type="NCBI Taxonomy" id="2613842"/>
    <lineage>
        <taxon>Bacteria</taxon>
        <taxon>Pseudomonadati</taxon>
        <taxon>Pseudomonadota</taxon>
        <taxon>Gammaproteobacteria</taxon>
        <taxon>Chromatiales</taxon>
        <taxon>Wenzhouxiangellaceae</taxon>
        <taxon>Marinihelvus</taxon>
    </lineage>
</organism>
<comment type="subcellular location">
    <subcellularLocation>
        <location evidence="2">Cell membrane</location>
        <topology evidence="2">Multi-pass membrane protein</topology>
    </subcellularLocation>
</comment>
<keyword evidence="16" id="KW-0594">Phospholipid biosynthesis</keyword>
<dbReference type="Proteomes" id="UP000325372">
    <property type="component" value="Unassembled WGS sequence"/>
</dbReference>
<evidence type="ECO:0000256" key="13">
    <source>
        <dbReference type="ARBA" id="ARBA00022989"/>
    </source>
</evidence>
<dbReference type="GO" id="GO:0004605">
    <property type="term" value="F:phosphatidate cytidylyltransferase activity"/>
    <property type="evidence" value="ECO:0007669"/>
    <property type="project" value="UniProtKB-EC"/>
</dbReference>
<dbReference type="GO" id="GO:0005886">
    <property type="term" value="C:plasma membrane"/>
    <property type="evidence" value="ECO:0007669"/>
    <property type="project" value="UniProtKB-SubCell"/>
</dbReference>
<evidence type="ECO:0000256" key="20">
    <source>
        <dbReference type="ARBA" id="ARBA00032253"/>
    </source>
</evidence>
<keyword evidence="12 25" id="KW-0548">Nucleotidyltransferase</keyword>
<evidence type="ECO:0000256" key="21">
    <source>
        <dbReference type="ARBA" id="ARBA00032396"/>
    </source>
</evidence>
<evidence type="ECO:0000256" key="17">
    <source>
        <dbReference type="ARBA" id="ARBA00023264"/>
    </source>
</evidence>
<comment type="pathway">
    <text evidence="3">Phospholipid metabolism; CDP-diacylglycerol biosynthesis; CDP-diacylglycerol from sn-glycerol 3-phosphate: step 3/3.</text>
</comment>
<feature type="transmembrane region" description="Helical" evidence="24">
    <location>
        <begin position="80"/>
        <end position="101"/>
    </location>
</feature>
<comment type="pathway">
    <text evidence="4">Lipid metabolism.</text>
</comment>
<proteinExistence type="inferred from homology"/>
<evidence type="ECO:0000256" key="5">
    <source>
        <dbReference type="ARBA" id="ARBA00010185"/>
    </source>
</evidence>
<dbReference type="PANTHER" id="PTHR46382">
    <property type="entry name" value="PHOSPHATIDATE CYTIDYLYLTRANSFERASE"/>
    <property type="match status" value="1"/>
</dbReference>
<comment type="similarity">
    <text evidence="5">Belongs to the CDS family.</text>
</comment>
<feature type="transmembrane region" description="Helical" evidence="24">
    <location>
        <begin position="113"/>
        <end position="135"/>
    </location>
</feature>
<reference evidence="25 26" key="1">
    <citation type="submission" date="2019-09" db="EMBL/GenBank/DDBJ databases">
        <title>Wenzhouxiangella sp. Genome sequencing and assembly.</title>
        <authorList>
            <person name="Zhang R."/>
        </authorList>
    </citation>
    <scope>NUCLEOTIDE SEQUENCE [LARGE SCALE GENOMIC DNA]</scope>
    <source>
        <strain evidence="25 26">W260</strain>
    </source>
</reference>
<evidence type="ECO:0000256" key="18">
    <source>
        <dbReference type="ARBA" id="ARBA00029893"/>
    </source>
</evidence>
<dbReference type="EMBL" id="VYXP01000013">
    <property type="protein sequence ID" value="KAA9129607.1"/>
    <property type="molecule type" value="Genomic_DNA"/>
</dbReference>
<dbReference type="RefSeq" id="WP_150865405.1">
    <property type="nucleotide sequence ID" value="NZ_VYXP01000013.1"/>
</dbReference>
<evidence type="ECO:0000256" key="1">
    <source>
        <dbReference type="ARBA" id="ARBA00001698"/>
    </source>
</evidence>
<keyword evidence="15 24" id="KW-0472">Membrane</keyword>
<keyword evidence="17" id="KW-1208">Phospholipid metabolism</keyword>
<keyword evidence="8" id="KW-1003">Cell membrane</keyword>
<keyword evidence="14" id="KW-0443">Lipid metabolism</keyword>
<accession>A0A5N0T636</accession>
<evidence type="ECO:0000256" key="6">
    <source>
        <dbReference type="ARBA" id="ARBA00012487"/>
    </source>
</evidence>
<evidence type="ECO:0000256" key="9">
    <source>
        <dbReference type="ARBA" id="ARBA00022516"/>
    </source>
</evidence>
<comment type="catalytic activity">
    <reaction evidence="1">
        <text>a 1,2-diacyl-sn-glycero-3-phosphate + CTP + H(+) = a CDP-1,2-diacyl-sn-glycerol + diphosphate</text>
        <dbReference type="Rhea" id="RHEA:16229"/>
        <dbReference type="ChEBI" id="CHEBI:15378"/>
        <dbReference type="ChEBI" id="CHEBI:33019"/>
        <dbReference type="ChEBI" id="CHEBI:37563"/>
        <dbReference type="ChEBI" id="CHEBI:58332"/>
        <dbReference type="ChEBI" id="CHEBI:58608"/>
        <dbReference type="EC" id="2.7.7.41"/>
    </reaction>
</comment>
<keyword evidence="13 24" id="KW-1133">Transmembrane helix</keyword>
<evidence type="ECO:0000256" key="19">
    <source>
        <dbReference type="ARBA" id="ARBA00031825"/>
    </source>
</evidence>
<evidence type="ECO:0000256" key="7">
    <source>
        <dbReference type="ARBA" id="ARBA00019373"/>
    </source>
</evidence>
<evidence type="ECO:0000256" key="11">
    <source>
        <dbReference type="ARBA" id="ARBA00022692"/>
    </source>
</evidence>
<keyword evidence="10 25" id="KW-0808">Transferase</keyword>
<evidence type="ECO:0000256" key="16">
    <source>
        <dbReference type="ARBA" id="ARBA00023209"/>
    </source>
</evidence>
<evidence type="ECO:0000256" key="10">
    <source>
        <dbReference type="ARBA" id="ARBA00022679"/>
    </source>
</evidence>
<evidence type="ECO:0000256" key="24">
    <source>
        <dbReference type="SAM" id="Phobius"/>
    </source>
</evidence>
<keyword evidence="9" id="KW-0444">Lipid biosynthesis</keyword>
<dbReference type="EC" id="2.7.7.41" evidence="6"/>
<dbReference type="Pfam" id="PF01148">
    <property type="entry name" value="CTP_transf_1"/>
    <property type="match status" value="1"/>
</dbReference>
<keyword evidence="11 24" id="KW-0812">Transmembrane</keyword>
<feature type="transmembrane region" description="Helical" evidence="24">
    <location>
        <begin position="206"/>
        <end position="228"/>
    </location>
</feature>
<evidence type="ECO:0000256" key="23">
    <source>
        <dbReference type="ARBA" id="ARBA00033406"/>
    </source>
</evidence>
<feature type="transmembrane region" description="Helical" evidence="24">
    <location>
        <begin position="54"/>
        <end position="74"/>
    </location>
</feature>
<feature type="transmembrane region" description="Helical" evidence="24">
    <location>
        <begin position="180"/>
        <end position="200"/>
    </location>
</feature>
<evidence type="ECO:0000313" key="25">
    <source>
        <dbReference type="EMBL" id="KAA9129607.1"/>
    </source>
</evidence>
<keyword evidence="26" id="KW-1185">Reference proteome</keyword>
<gene>
    <name evidence="25" type="ORF">F3N42_14685</name>
</gene>
<dbReference type="PANTHER" id="PTHR46382:SF1">
    <property type="entry name" value="PHOSPHATIDATE CYTIDYLYLTRANSFERASE"/>
    <property type="match status" value="1"/>
</dbReference>
<evidence type="ECO:0000256" key="15">
    <source>
        <dbReference type="ARBA" id="ARBA00023136"/>
    </source>
</evidence>
<dbReference type="AlphaFoldDB" id="A0A5N0T636"/>
<feature type="transmembrane region" description="Helical" evidence="24">
    <location>
        <begin position="6"/>
        <end position="33"/>
    </location>
</feature>
<evidence type="ECO:0000256" key="12">
    <source>
        <dbReference type="ARBA" id="ARBA00022695"/>
    </source>
</evidence>
<name>A0A5N0T636_9GAMM</name>
<evidence type="ECO:0000313" key="26">
    <source>
        <dbReference type="Proteomes" id="UP000325372"/>
    </source>
</evidence>
<feature type="transmembrane region" description="Helical" evidence="24">
    <location>
        <begin position="141"/>
        <end position="159"/>
    </location>
</feature>
<dbReference type="GO" id="GO:0016024">
    <property type="term" value="P:CDP-diacylglycerol biosynthetic process"/>
    <property type="evidence" value="ECO:0007669"/>
    <property type="project" value="TreeGrafter"/>
</dbReference>
<evidence type="ECO:0000256" key="2">
    <source>
        <dbReference type="ARBA" id="ARBA00004651"/>
    </source>
</evidence>
<evidence type="ECO:0000256" key="22">
    <source>
        <dbReference type="ARBA" id="ARBA00032743"/>
    </source>
</evidence>
<evidence type="ECO:0000256" key="4">
    <source>
        <dbReference type="ARBA" id="ARBA00005189"/>
    </source>
</evidence>